<dbReference type="Pfam" id="PF00175">
    <property type="entry name" value="NAD_binding_1"/>
    <property type="match status" value="1"/>
</dbReference>
<keyword evidence="1" id="KW-0560">Oxidoreductase</keyword>
<dbReference type="RefSeq" id="WP_116918957.1">
    <property type="nucleotide sequence ID" value="NZ_QEKQ01000004.1"/>
</dbReference>
<gene>
    <name evidence="5" type="ORF">C8D92_104152</name>
</gene>
<dbReference type="InterPro" id="IPR039261">
    <property type="entry name" value="FNR_nucleotide-bd"/>
</dbReference>
<dbReference type="PANTHER" id="PTHR47354">
    <property type="entry name" value="NADH OXIDOREDUCTASE HCR"/>
    <property type="match status" value="1"/>
</dbReference>
<dbReference type="InterPro" id="IPR017927">
    <property type="entry name" value="FAD-bd_FR_type"/>
</dbReference>
<evidence type="ECO:0000256" key="3">
    <source>
        <dbReference type="ARBA" id="ARBA00038177"/>
    </source>
</evidence>
<dbReference type="InterPro" id="IPR036010">
    <property type="entry name" value="2Fe-2S_ferredoxin-like_sf"/>
</dbReference>
<organism evidence="5 6">
    <name type="scientific">Tamilnaduibacter salinus</name>
    <dbReference type="NCBI Taxonomy" id="1484056"/>
    <lineage>
        <taxon>Bacteria</taxon>
        <taxon>Pseudomonadati</taxon>
        <taxon>Pseudomonadota</taxon>
        <taxon>Gammaproteobacteria</taxon>
        <taxon>Pseudomonadales</taxon>
        <taxon>Marinobacteraceae</taxon>
        <taxon>Tamilnaduibacter</taxon>
    </lineage>
</organism>
<dbReference type="SUPFAM" id="SSF52343">
    <property type="entry name" value="Ferredoxin reductase-like, C-terminal NADP-linked domain"/>
    <property type="match status" value="1"/>
</dbReference>
<sequence>MTTESAGWPVRILPADIPFRGAPDTDLLTGACRAGINIRWACRNGVCELCEGQLVAGKVLNTRSGTLVSAPSAIVLCRSLPRGPIEVEMNTVMAAGTHTPQTVRATVDRITPLSDDVYHVVLRMRHRPAFHAGQYLSIERDGEEPSYFSIASSPSRSGVELHIQADPDGGSAQDIMQALRSERAVTLNMPGGKACLDHVPDDPLVLVAAGTGFAQMKSVIDYLRDHERQAPVWLYWGVRKHEDMYLRAQARQWQDELPWFHFIPVVGDDADNDWSGHHDQLARAVVAGSHHWHHSQVLASGSPAMVYTLLDALVDAGLPEDAFLSDVFEYAPR</sequence>
<comment type="caution">
    <text evidence="5">The sequence shown here is derived from an EMBL/GenBank/DDBJ whole genome shotgun (WGS) entry which is preliminary data.</text>
</comment>
<protein>
    <submittedName>
        <fullName evidence="5">CDP-4-dehydro-6-deoxyglucose reductase</fullName>
    </submittedName>
</protein>
<dbReference type="InterPro" id="IPR050415">
    <property type="entry name" value="MRET"/>
</dbReference>
<dbReference type="AlphaFoldDB" id="A0A2U1CXE3"/>
<dbReference type="CDD" id="cd06189">
    <property type="entry name" value="flavin_oxioreductase"/>
    <property type="match status" value="1"/>
</dbReference>
<dbReference type="InterPro" id="IPR012675">
    <property type="entry name" value="Beta-grasp_dom_sf"/>
</dbReference>
<dbReference type="GO" id="GO:0051536">
    <property type="term" value="F:iron-sulfur cluster binding"/>
    <property type="evidence" value="ECO:0007669"/>
    <property type="project" value="InterPro"/>
</dbReference>
<dbReference type="Pfam" id="PF00111">
    <property type="entry name" value="Fer2"/>
    <property type="match status" value="1"/>
</dbReference>
<name>A0A2U1CXE3_9GAMM</name>
<dbReference type="Gene3D" id="3.40.50.80">
    <property type="entry name" value="Nucleotide-binding domain of ferredoxin-NADP reductase (FNR) module"/>
    <property type="match status" value="1"/>
</dbReference>
<dbReference type="SUPFAM" id="SSF63380">
    <property type="entry name" value="Riboflavin synthase domain-like"/>
    <property type="match status" value="1"/>
</dbReference>
<dbReference type="Proteomes" id="UP000245887">
    <property type="component" value="Unassembled WGS sequence"/>
</dbReference>
<dbReference type="SUPFAM" id="SSF54292">
    <property type="entry name" value="2Fe-2S ferredoxin-like"/>
    <property type="match status" value="1"/>
</dbReference>
<dbReference type="CDD" id="cd00207">
    <property type="entry name" value="fer2"/>
    <property type="match status" value="1"/>
</dbReference>
<dbReference type="PRINTS" id="PR00410">
    <property type="entry name" value="PHEHYDRXLASE"/>
</dbReference>
<dbReference type="Gene3D" id="3.10.20.30">
    <property type="match status" value="1"/>
</dbReference>
<dbReference type="OrthoDB" id="9806195at2"/>
<dbReference type="GO" id="GO:0016491">
    <property type="term" value="F:oxidoreductase activity"/>
    <property type="evidence" value="ECO:0007669"/>
    <property type="project" value="UniProtKB-KW"/>
</dbReference>
<dbReference type="InterPro" id="IPR001433">
    <property type="entry name" value="OxRdtase_FAD/NAD-bd"/>
</dbReference>
<keyword evidence="2" id="KW-0455">Luminescence</keyword>
<dbReference type="InterPro" id="IPR017938">
    <property type="entry name" value="Riboflavin_synthase-like_b-brl"/>
</dbReference>
<evidence type="ECO:0000313" key="6">
    <source>
        <dbReference type="Proteomes" id="UP000245887"/>
    </source>
</evidence>
<dbReference type="GO" id="GO:0008218">
    <property type="term" value="P:bioluminescence"/>
    <property type="evidence" value="ECO:0007669"/>
    <property type="project" value="UniProtKB-KW"/>
</dbReference>
<dbReference type="PANTHER" id="PTHR47354:SF7">
    <property type="entry name" value="NAD(P)H-FLAVIN REDUCTASE"/>
    <property type="match status" value="1"/>
</dbReference>
<dbReference type="Gene3D" id="2.40.30.10">
    <property type="entry name" value="Translation factors"/>
    <property type="match status" value="1"/>
</dbReference>
<dbReference type="EMBL" id="QEKQ01000004">
    <property type="protein sequence ID" value="PVY76920.1"/>
    <property type="molecule type" value="Genomic_DNA"/>
</dbReference>
<reference evidence="5 6" key="1">
    <citation type="submission" date="2018-04" db="EMBL/GenBank/DDBJ databases">
        <title>Genomic Encyclopedia of Type Strains, Phase IV (KMG-IV): sequencing the most valuable type-strain genomes for metagenomic binning, comparative biology and taxonomic classification.</title>
        <authorList>
            <person name="Goeker M."/>
        </authorList>
    </citation>
    <scope>NUCLEOTIDE SEQUENCE [LARGE SCALE GENOMIC DNA]</scope>
    <source>
        <strain evidence="5 6">DSM 28688</strain>
    </source>
</reference>
<dbReference type="PROSITE" id="PS51384">
    <property type="entry name" value="FAD_FR"/>
    <property type="match status" value="1"/>
</dbReference>
<comment type="similarity">
    <text evidence="3">Belongs to the Fre/LuxG FAD/NAD(P) flavoprotein oxidoreductase family.</text>
</comment>
<proteinExistence type="inferred from homology"/>
<accession>A0A2U1CXE3</accession>
<evidence type="ECO:0000313" key="5">
    <source>
        <dbReference type="EMBL" id="PVY76920.1"/>
    </source>
</evidence>
<evidence type="ECO:0000259" key="4">
    <source>
        <dbReference type="PROSITE" id="PS51384"/>
    </source>
</evidence>
<evidence type="ECO:0000256" key="1">
    <source>
        <dbReference type="ARBA" id="ARBA00023002"/>
    </source>
</evidence>
<feature type="domain" description="FAD-binding FR-type" evidence="4">
    <location>
        <begin position="100"/>
        <end position="197"/>
    </location>
</feature>
<evidence type="ECO:0000256" key="2">
    <source>
        <dbReference type="ARBA" id="ARBA00023223"/>
    </source>
</evidence>
<dbReference type="InterPro" id="IPR001041">
    <property type="entry name" value="2Fe-2S_ferredoxin-type"/>
</dbReference>